<keyword evidence="2" id="KW-1185">Reference proteome</keyword>
<dbReference type="Gene3D" id="3.90.1720.10">
    <property type="entry name" value="endopeptidase domain like (from Nostoc punctiforme)"/>
    <property type="match status" value="1"/>
</dbReference>
<name>A0A7D5Z9X9_9NEIS</name>
<dbReference type="SUPFAM" id="SSF54001">
    <property type="entry name" value="Cysteine proteinases"/>
    <property type="match status" value="1"/>
</dbReference>
<dbReference type="Proteomes" id="UP000510822">
    <property type="component" value="Chromosome"/>
</dbReference>
<evidence type="ECO:0008006" key="3">
    <source>
        <dbReference type="Google" id="ProtNLM"/>
    </source>
</evidence>
<dbReference type="AlphaFoldDB" id="A0A7D5Z9X9"/>
<dbReference type="Pfam" id="PF05708">
    <property type="entry name" value="Peptidase_C92"/>
    <property type="match status" value="1"/>
</dbReference>
<proteinExistence type="predicted"/>
<dbReference type="KEGG" id="cfon:HZU75_05185"/>
<organism evidence="1 2">
    <name type="scientific">Chitinibacter fontanus</name>
    <dbReference type="NCBI Taxonomy" id="1737446"/>
    <lineage>
        <taxon>Bacteria</taxon>
        <taxon>Pseudomonadati</taxon>
        <taxon>Pseudomonadota</taxon>
        <taxon>Betaproteobacteria</taxon>
        <taxon>Neisseriales</taxon>
        <taxon>Chitinibacteraceae</taxon>
        <taxon>Chitinibacter</taxon>
    </lineage>
</organism>
<dbReference type="InterPro" id="IPR038765">
    <property type="entry name" value="Papain-like_cys_pep_sf"/>
</dbReference>
<sequence length="502" mass="56754">MLRVLVCFILLFPRWVRAEEPTNDFHRNVAELVSLRQQAYQFAVANKFTEQKTPKLTRAQSNEMRAMALRYIQLRSQILPYATKMAPLFQTNVKLVLSTEKATTADQIVLDPPPKLNKGQFTTYINPSDSKGTQLLTDIQRGLAAALVLMDSFQIAIEPYDDNPTIGYLLTYDVQSKTTLRQLSDNYYSPEYRTQLAKATQFVDKLMAWRRQNGRETSPIENDLYALSQSTVWYVSLHQANPNTISGSLRHLFGSIGQQEQSLQNTLSYGVSMGFGNMIGLVKTRNGKLYDLKSSEIQALEKQLKPLDILLEKTPFRLSDKMIPGHYGHVAIWLGSEQELKAIGAWDQIPGLYQQKIREGGRIVEALRSGVTISTLNHFLDIDDLLVLRQNQDVGNPYKKAAALTAIEQVGKEYDFNFDVLTHERIVCSELAYVVFPDLPWPLAKTLGRYTISPDNVAQLAVQDKPLLDPVLIYRDGSLVKRDLRAELGKLINTKTAVIAQK</sequence>
<protein>
    <recommendedName>
        <fullName evidence="3">Poxvirus G6</fullName>
    </recommendedName>
</protein>
<reference evidence="1 2" key="1">
    <citation type="journal article" date="2016" name="Int. J. Syst. Evol. Microbiol.">
        <title>Chitinibacter fontanus sp. nov., isolated from a spring.</title>
        <authorList>
            <person name="Sheu S.Y."/>
            <person name="Li Y.S."/>
            <person name="Young C.C."/>
            <person name="Chen W.M."/>
        </authorList>
    </citation>
    <scope>NUCLEOTIDE SEQUENCE [LARGE SCALE GENOMIC DNA]</scope>
    <source>
        <strain evidence="1 2">STM-7</strain>
    </source>
</reference>
<evidence type="ECO:0000313" key="1">
    <source>
        <dbReference type="EMBL" id="QLI80965.1"/>
    </source>
</evidence>
<dbReference type="InterPro" id="IPR024453">
    <property type="entry name" value="Peptidase_C92"/>
</dbReference>
<gene>
    <name evidence="1" type="ORF">HZU75_05185</name>
</gene>
<dbReference type="RefSeq" id="WP_180308096.1">
    <property type="nucleotide sequence ID" value="NZ_CP058952.1"/>
</dbReference>
<evidence type="ECO:0000313" key="2">
    <source>
        <dbReference type="Proteomes" id="UP000510822"/>
    </source>
</evidence>
<accession>A0A7D5Z9X9</accession>
<dbReference type="EMBL" id="CP058952">
    <property type="protein sequence ID" value="QLI80965.1"/>
    <property type="molecule type" value="Genomic_DNA"/>
</dbReference>